<name>A0A7R8UTV5_HERIL</name>
<feature type="compositionally biased region" description="Polar residues" evidence="4">
    <location>
        <begin position="278"/>
        <end position="293"/>
    </location>
</feature>
<evidence type="ECO:0000256" key="4">
    <source>
        <dbReference type="SAM" id="MobiDB-lite"/>
    </source>
</evidence>
<evidence type="ECO:0000256" key="2">
    <source>
        <dbReference type="ARBA" id="ARBA00023054"/>
    </source>
</evidence>
<feature type="coiled-coil region" evidence="3">
    <location>
        <begin position="103"/>
        <end position="160"/>
    </location>
</feature>
<feature type="region of interest" description="Disordered" evidence="4">
    <location>
        <begin position="1"/>
        <end position="65"/>
    </location>
</feature>
<feature type="domain" description="Nuclear speckle splicing regulatory protein 1 N-terminal" evidence="5">
    <location>
        <begin position="56"/>
        <end position="172"/>
    </location>
</feature>
<reference evidence="6 7" key="1">
    <citation type="submission" date="2020-11" db="EMBL/GenBank/DDBJ databases">
        <authorList>
            <person name="Wallbank WR R."/>
            <person name="Pardo Diaz C."/>
            <person name="Kozak K."/>
            <person name="Martin S."/>
            <person name="Jiggins C."/>
            <person name="Moest M."/>
            <person name="Warren A I."/>
            <person name="Generalovic N T."/>
            <person name="Byers J.R.P. K."/>
            <person name="Montejo-Kovacevich G."/>
            <person name="Yen C E."/>
        </authorList>
    </citation>
    <scope>NUCLEOTIDE SEQUENCE [LARGE SCALE GENOMIC DNA]</scope>
</reference>
<evidence type="ECO:0000313" key="6">
    <source>
        <dbReference type="EMBL" id="CAD7086545.1"/>
    </source>
</evidence>
<dbReference type="OrthoDB" id="446635at2759"/>
<dbReference type="InterPro" id="IPR018612">
    <property type="entry name" value="NSRP1_N"/>
</dbReference>
<dbReference type="Pfam" id="PF09745">
    <property type="entry name" value="NSRP1_N"/>
    <property type="match status" value="1"/>
</dbReference>
<feature type="compositionally biased region" description="Acidic residues" evidence="4">
    <location>
        <begin position="255"/>
        <end position="270"/>
    </location>
</feature>
<evidence type="ECO:0000259" key="5">
    <source>
        <dbReference type="Pfam" id="PF09745"/>
    </source>
</evidence>
<accession>A0A7R8UTV5</accession>
<dbReference type="InParanoid" id="A0A7R8UTV5"/>
<dbReference type="AlphaFoldDB" id="A0A7R8UTV5"/>
<evidence type="ECO:0000256" key="3">
    <source>
        <dbReference type="SAM" id="Coils"/>
    </source>
</evidence>
<dbReference type="InterPro" id="IPR042816">
    <property type="entry name" value="Nsrp1"/>
</dbReference>
<dbReference type="Proteomes" id="UP000594454">
    <property type="component" value="Chromosome 4"/>
</dbReference>
<dbReference type="GO" id="GO:0000381">
    <property type="term" value="P:regulation of alternative mRNA splicing, via spliceosome"/>
    <property type="evidence" value="ECO:0007669"/>
    <property type="project" value="InterPro"/>
</dbReference>
<feature type="compositionally biased region" description="Basic and acidic residues" evidence="4">
    <location>
        <begin position="14"/>
        <end position="25"/>
    </location>
</feature>
<organism evidence="6 7">
    <name type="scientific">Hermetia illucens</name>
    <name type="common">Black soldier fly</name>
    <dbReference type="NCBI Taxonomy" id="343691"/>
    <lineage>
        <taxon>Eukaryota</taxon>
        <taxon>Metazoa</taxon>
        <taxon>Ecdysozoa</taxon>
        <taxon>Arthropoda</taxon>
        <taxon>Hexapoda</taxon>
        <taxon>Insecta</taxon>
        <taxon>Pterygota</taxon>
        <taxon>Neoptera</taxon>
        <taxon>Endopterygota</taxon>
        <taxon>Diptera</taxon>
        <taxon>Brachycera</taxon>
        <taxon>Stratiomyomorpha</taxon>
        <taxon>Stratiomyidae</taxon>
        <taxon>Hermetiinae</taxon>
        <taxon>Hermetia</taxon>
    </lineage>
</organism>
<feature type="compositionally biased region" description="Basic and acidic residues" evidence="4">
    <location>
        <begin position="50"/>
        <end position="64"/>
    </location>
</feature>
<sequence length="366" mass="41924">MSKKYGLILSGRKKGAEPPKADFTKKSVFGSDDDSEEGPAKPVPTSPGANEKRQARRLQEKALEEDPTIFQYDELYDDIELKRTEEKSKNKETRKPKYINRLLECAERRKLENERRLERMVQKEREKEGEQFADKESFVTGAYRKKLEELRKAEEREQREDYLEAIGDVTKQQDLGGFYRHLYEQKLKIKEGIEDVEEIKDPSGSTPGCVEKEKSSIKPRTYRKRHSSDDNEDNGEAIIKDSISKKAHIQSNIDADSDFSIDESSTDDECGPSKEQPTETLPSSKNAVASAISNRDVEEIETIKELSNGAIKEECGEISSNDEEKEKVALKPVKKEKKDIWKKRTVGDVFDAALRRYYERKAARSG</sequence>
<comment type="similarity">
    <text evidence="1">Belongs to the NSRP1 family.</text>
</comment>
<evidence type="ECO:0000256" key="1">
    <source>
        <dbReference type="ARBA" id="ARBA00010126"/>
    </source>
</evidence>
<protein>
    <recommendedName>
        <fullName evidence="5">Nuclear speckle splicing regulatory protein 1 N-terminal domain-containing protein</fullName>
    </recommendedName>
</protein>
<proteinExistence type="inferred from homology"/>
<dbReference type="EMBL" id="LR899012">
    <property type="protein sequence ID" value="CAD7086545.1"/>
    <property type="molecule type" value="Genomic_DNA"/>
</dbReference>
<dbReference type="FunCoup" id="A0A7R8UTV5">
    <property type="interactions" value="245"/>
</dbReference>
<keyword evidence="7" id="KW-1185">Reference proteome</keyword>
<evidence type="ECO:0000313" key="7">
    <source>
        <dbReference type="Proteomes" id="UP000594454"/>
    </source>
</evidence>
<keyword evidence="2 3" id="KW-0175">Coiled coil</keyword>
<gene>
    <name evidence="6" type="ORF">HERILL_LOCUS9312</name>
</gene>
<dbReference type="PANTHER" id="PTHR31938">
    <property type="entry name" value="NUCLEAR SPECKLE SPLICING REGULATORY PROTEIN 1"/>
    <property type="match status" value="1"/>
</dbReference>
<feature type="region of interest" description="Disordered" evidence="4">
    <location>
        <begin position="191"/>
        <end position="296"/>
    </location>
</feature>
<dbReference type="PANTHER" id="PTHR31938:SF4">
    <property type="entry name" value="NUCLEAR SPECKLE SPLICING REGULATORY PROTEIN 1"/>
    <property type="match status" value="1"/>
</dbReference>
<dbReference type="OMA" id="HLYEQKM"/>